<evidence type="ECO:0000256" key="18">
    <source>
        <dbReference type="ARBA" id="ARBA00023268"/>
    </source>
</evidence>
<evidence type="ECO:0000256" key="4">
    <source>
        <dbReference type="ARBA" id="ARBA00006739"/>
    </source>
</evidence>
<evidence type="ECO:0000256" key="2">
    <source>
        <dbReference type="ARBA" id="ARBA00004726"/>
    </source>
</evidence>
<dbReference type="Gene3D" id="3.40.50.620">
    <property type="entry name" value="HUPs"/>
    <property type="match status" value="1"/>
</dbReference>
<evidence type="ECO:0000256" key="11">
    <source>
        <dbReference type="ARBA" id="ARBA00022676"/>
    </source>
</evidence>
<dbReference type="FunFam" id="3.40.50.620:FF:000021">
    <property type="entry name" value="Riboflavin biosynthesis protein"/>
    <property type="match status" value="1"/>
</dbReference>
<dbReference type="Proteomes" id="UP000237662">
    <property type="component" value="Unassembled WGS sequence"/>
</dbReference>
<dbReference type="Gene3D" id="2.40.30.30">
    <property type="entry name" value="Riboflavin kinase-like"/>
    <property type="match status" value="1"/>
</dbReference>
<keyword evidence="9" id="KW-0285">Flavoprotein</keyword>
<dbReference type="NCBIfam" id="TIGR00083">
    <property type="entry name" value="ribF"/>
    <property type="match status" value="1"/>
</dbReference>
<feature type="domain" description="Riboflavin kinase" evidence="22">
    <location>
        <begin position="183"/>
        <end position="309"/>
    </location>
</feature>
<keyword evidence="12" id="KW-0808">Transferase</keyword>
<organism evidence="23 24">
    <name type="scientific">Neolewinella xylanilytica</name>
    <dbReference type="NCBI Taxonomy" id="1514080"/>
    <lineage>
        <taxon>Bacteria</taxon>
        <taxon>Pseudomonadati</taxon>
        <taxon>Bacteroidota</taxon>
        <taxon>Saprospiria</taxon>
        <taxon>Saprospirales</taxon>
        <taxon>Lewinellaceae</taxon>
        <taxon>Neolewinella</taxon>
    </lineage>
</organism>
<dbReference type="Gene3D" id="3.90.550.10">
    <property type="entry name" value="Spore Coat Polysaccharide Biosynthesis Protein SpsA, Chain A"/>
    <property type="match status" value="1"/>
</dbReference>
<evidence type="ECO:0000256" key="14">
    <source>
        <dbReference type="ARBA" id="ARBA00022741"/>
    </source>
</evidence>
<reference evidence="23 24" key="1">
    <citation type="submission" date="2018-02" db="EMBL/GenBank/DDBJ databases">
        <title>Genomic Encyclopedia of Archaeal and Bacterial Type Strains, Phase II (KMG-II): from individual species to whole genera.</title>
        <authorList>
            <person name="Goeker M."/>
        </authorList>
    </citation>
    <scope>NUCLEOTIDE SEQUENCE [LARGE SCALE GENOMIC DNA]</scope>
    <source>
        <strain evidence="23 24">DSM 29526</strain>
    </source>
</reference>
<keyword evidence="18" id="KW-0511">Multifunctional enzyme</keyword>
<dbReference type="CDD" id="cd04186">
    <property type="entry name" value="GT_2_like_c"/>
    <property type="match status" value="1"/>
</dbReference>
<keyword evidence="13" id="KW-0548">Nucleotidyltransferase</keyword>
<dbReference type="EMBL" id="PTJC01000006">
    <property type="protein sequence ID" value="PPK86668.1"/>
    <property type="molecule type" value="Genomic_DNA"/>
</dbReference>
<dbReference type="SUPFAM" id="SSF53448">
    <property type="entry name" value="Nucleotide-diphospho-sugar transferases"/>
    <property type="match status" value="1"/>
</dbReference>
<dbReference type="InterPro" id="IPR002606">
    <property type="entry name" value="Riboflavin_kinase_bac"/>
</dbReference>
<evidence type="ECO:0000256" key="10">
    <source>
        <dbReference type="ARBA" id="ARBA00022643"/>
    </source>
</evidence>
<comment type="catalytic activity">
    <reaction evidence="20">
        <text>riboflavin + ATP = FMN + ADP + H(+)</text>
        <dbReference type="Rhea" id="RHEA:14357"/>
        <dbReference type="ChEBI" id="CHEBI:15378"/>
        <dbReference type="ChEBI" id="CHEBI:30616"/>
        <dbReference type="ChEBI" id="CHEBI:57986"/>
        <dbReference type="ChEBI" id="CHEBI:58210"/>
        <dbReference type="ChEBI" id="CHEBI:456216"/>
        <dbReference type="EC" id="2.7.1.26"/>
    </reaction>
</comment>
<dbReference type="NCBIfam" id="NF004160">
    <property type="entry name" value="PRK05627.1-3"/>
    <property type="match status" value="1"/>
</dbReference>
<dbReference type="EC" id="2.7.1.26" evidence="6"/>
<keyword evidence="10" id="KW-0288">FMN</keyword>
<dbReference type="UniPathway" id="UPA00277">
    <property type="reaction ID" value="UER00407"/>
</dbReference>
<comment type="similarity">
    <text evidence="5">Belongs to the RibF family.</text>
</comment>
<dbReference type="NCBIfam" id="NF004162">
    <property type="entry name" value="PRK05627.1-5"/>
    <property type="match status" value="1"/>
</dbReference>
<dbReference type="InterPro" id="IPR014729">
    <property type="entry name" value="Rossmann-like_a/b/a_fold"/>
</dbReference>
<keyword evidence="15" id="KW-0418">Kinase</keyword>
<dbReference type="GO" id="GO:0005524">
    <property type="term" value="F:ATP binding"/>
    <property type="evidence" value="ECO:0007669"/>
    <property type="project" value="UniProtKB-KW"/>
</dbReference>
<protein>
    <recommendedName>
        <fullName evidence="8">Bifunctional riboflavin kinase/FMN adenylyltransferase</fullName>
        <ecNumber evidence="6">2.7.1.26</ecNumber>
        <ecNumber evidence="7">2.7.7.2</ecNumber>
    </recommendedName>
    <alternativeName>
        <fullName evidence="19">Riboflavin biosynthesis protein RibF</fullName>
    </alternativeName>
</protein>
<dbReference type="InterPro" id="IPR015864">
    <property type="entry name" value="FAD_synthase"/>
</dbReference>
<dbReference type="AlphaFoldDB" id="A0A2S6I669"/>
<keyword evidence="11" id="KW-0328">Glycosyltransferase</keyword>
<evidence type="ECO:0000313" key="23">
    <source>
        <dbReference type="EMBL" id="PPK86668.1"/>
    </source>
</evidence>
<dbReference type="InterPro" id="IPR015865">
    <property type="entry name" value="Riboflavin_kinase_bac/euk"/>
</dbReference>
<dbReference type="GO" id="GO:0009231">
    <property type="term" value="P:riboflavin biosynthetic process"/>
    <property type="evidence" value="ECO:0007669"/>
    <property type="project" value="InterPro"/>
</dbReference>
<evidence type="ECO:0000256" key="15">
    <source>
        <dbReference type="ARBA" id="ARBA00022777"/>
    </source>
</evidence>
<dbReference type="GO" id="GO:0016757">
    <property type="term" value="F:glycosyltransferase activity"/>
    <property type="evidence" value="ECO:0007669"/>
    <property type="project" value="UniProtKB-KW"/>
</dbReference>
<comment type="pathway">
    <text evidence="3">Cofactor biosynthesis; FMN biosynthesis; FMN from riboflavin (ATP route): step 1/1.</text>
</comment>
<dbReference type="Pfam" id="PF06574">
    <property type="entry name" value="FAD_syn"/>
    <property type="match status" value="1"/>
</dbReference>
<evidence type="ECO:0000256" key="3">
    <source>
        <dbReference type="ARBA" id="ARBA00005201"/>
    </source>
</evidence>
<evidence type="ECO:0000256" key="13">
    <source>
        <dbReference type="ARBA" id="ARBA00022695"/>
    </source>
</evidence>
<dbReference type="NCBIfam" id="TIGR00125">
    <property type="entry name" value="cyt_tran_rel"/>
    <property type="match status" value="1"/>
</dbReference>
<dbReference type="InterPro" id="IPR029044">
    <property type="entry name" value="Nucleotide-diphossugar_trans"/>
</dbReference>
<keyword evidence="16" id="KW-0274">FAD</keyword>
<dbReference type="GO" id="GO:0009398">
    <property type="term" value="P:FMN biosynthetic process"/>
    <property type="evidence" value="ECO:0007669"/>
    <property type="project" value="UniProtKB-UniPathway"/>
</dbReference>
<dbReference type="GO" id="GO:0008531">
    <property type="term" value="F:riboflavin kinase activity"/>
    <property type="evidence" value="ECO:0007669"/>
    <property type="project" value="UniProtKB-EC"/>
</dbReference>
<evidence type="ECO:0000256" key="7">
    <source>
        <dbReference type="ARBA" id="ARBA00012393"/>
    </source>
</evidence>
<dbReference type="EC" id="2.7.7.2" evidence="7"/>
<dbReference type="OrthoDB" id="9771846at2"/>
<dbReference type="PANTHER" id="PTHR43179:SF12">
    <property type="entry name" value="GALACTOFURANOSYLTRANSFERASE GLFT2"/>
    <property type="match status" value="1"/>
</dbReference>
<evidence type="ECO:0000256" key="12">
    <source>
        <dbReference type="ARBA" id="ARBA00022679"/>
    </source>
</evidence>
<evidence type="ECO:0000256" key="8">
    <source>
        <dbReference type="ARBA" id="ARBA00018483"/>
    </source>
</evidence>
<proteinExistence type="inferred from homology"/>
<dbReference type="PANTHER" id="PTHR43179">
    <property type="entry name" value="RHAMNOSYLTRANSFERASE WBBL"/>
    <property type="match status" value="1"/>
</dbReference>
<comment type="similarity">
    <text evidence="4">Belongs to the glycosyltransferase 2 family.</text>
</comment>
<name>A0A2S6I669_9BACT</name>
<dbReference type="InterPro" id="IPR001173">
    <property type="entry name" value="Glyco_trans_2-like"/>
</dbReference>
<sequence length="679" mass="77464">MEVHYRLADLPRFRRAVLTIGSFDGVHRGHQQLLKRIRRMAERRQGESVVITFYPHPRTVLRPEDNTLRLLSTTREKERFCAEQGIDHLVVVPFDLTFSEQSPSEYIENFLVRYFNPDRIVIGYDHQFGKDRSGDVEFLRYYGDRLGYEVVEIAAQEVNAITVSSTKIRQALSQGRVSEATELMGRPYEITGEVVKGNQIGRTIDYPTANLLPEDPVKLIPAHGIYAVTAWVDGVLRGGMLYIGDRPVVNDGRGTIVELHLFDFAGDLYGRSVTVYFHEYLRGDRQLSDLESLREQLRTDESRARAILSERESQKKSDDDFAPDTAVVILNFNGEGYLRKYLSTVEEYLPGHCRVVVADNRSTDGSVPYLRAHHPGVEVIVLEENYGYAGGYNHALQLVKADIYVLLNSDVRVTPKWLETILPHFRDPLVGGIQPKVLAEHHPECFEYAGASGGYLDFLGYPFCRGRIFAHTERDEGQYDGCREIFWATGAAFFVRATAFHAMDGFEPEYFAHAEEIDLCWRMKRAGYKILVEPESTVYHVGGGTLAYDTPRKAFLNFRNTLITSFKNEEATRLFWWLPVRLLLDGAASALFLSQGKFAHVMSVLRAHWSFYLQLPLWIYRRAQRDREIELGRVGPPRTDAGRVADSIALHYYLLGHHRFYEIVIPQIRVEPGADAVAS</sequence>
<comment type="caution">
    <text evidence="23">The sequence shown here is derived from an EMBL/GenBank/DDBJ whole genome shotgun (WGS) entry which is preliminary data.</text>
</comment>
<evidence type="ECO:0000256" key="20">
    <source>
        <dbReference type="ARBA" id="ARBA00047880"/>
    </source>
</evidence>
<accession>A0A2S6I669</accession>
<evidence type="ECO:0000256" key="16">
    <source>
        <dbReference type="ARBA" id="ARBA00022827"/>
    </source>
</evidence>
<dbReference type="RefSeq" id="WP_104421087.1">
    <property type="nucleotide sequence ID" value="NZ_PTJC01000006.1"/>
</dbReference>
<dbReference type="CDD" id="cd02064">
    <property type="entry name" value="FAD_synthetase_N"/>
    <property type="match status" value="1"/>
</dbReference>
<comment type="function">
    <text evidence="1">Catalyzes the phosphorylation of riboflavin to FMN followed by the adenylation of FMN to FAD.</text>
</comment>
<comment type="pathway">
    <text evidence="2">Cofactor biosynthesis; FAD biosynthesis; FAD from FMN: step 1/1.</text>
</comment>
<evidence type="ECO:0000256" key="17">
    <source>
        <dbReference type="ARBA" id="ARBA00022840"/>
    </source>
</evidence>
<dbReference type="Pfam" id="PF01687">
    <property type="entry name" value="Flavokinase"/>
    <property type="match status" value="1"/>
</dbReference>
<evidence type="ECO:0000256" key="19">
    <source>
        <dbReference type="ARBA" id="ARBA00032176"/>
    </source>
</evidence>
<evidence type="ECO:0000256" key="5">
    <source>
        <dbReference type="ARBA" id="ARBA00010214"/>
    </source>
</evidence>
<dbReference type="SMART" id="SM00904">
    <property type="entry name" value="Flavokinase"/>
    <property type="match status" value="1"/>
</dbReference>
<evidence type="ECO:0000256" key="21">
    <source>
        <dbReference type="ARBA" id="ARBA00049494"/>
    </source>
</evidence>
<dbReference type="InterPro" id="IPR004821">
    <property type="entry name" value="Cyt_trans-like"/>
</dbReference>
<evidence type="ECO:0000256" key="1">
    <source>
        <dbReference type="ARBA" id="ARBA00002121"/>
    </source>
</evidence>
<evidence type="ECO:0000256" key="9">
    <source>
        <dbReference type="ARBA" id="ARBA00022630"/>
    </source>
</evidence>
<comment type="catalytic activity">
    <reaction evidence="21">
        <text>FMN + ATP + H(+) = FAD + diphosphate</text>
        <dbReference type="Rhea" id="RHEA:17237"/>
        <dbReference type="ChEBI" id="CHEBI:15378"/>
        <dbReference type="ChEBI" id="CHEBI:30616"/>
        <dbReference type="ChEBI" id="CHEBI:33019"/>
        <dbReference type="ChEBI" id="CHEBI:57692"/>
        <dbReference type="ChEBI" id="CHEBI:58210"/>
        <dbReference type="EC" id="2.7.7.2"/>
    </reaction>
</comment>
<evidence type="ECO:0000259" key="22">
    <source>
        <dbReference type="SMART" id="SM00904"/>
    </source>
</evidence>
<keyword evidence="14" id="KW-0547">Nucleotide-binding</keyword>
<gene>
    <name evidence="23" type="ORF">CLV84_3604</name>
</gene>
<dbReference type="SUPFAM" id="SSF82114">
    <property type="entry name" value="Riboflavin kinase-like"/>
    <property type="match status" value="1"/>
</dbReference>
<dbReference type="InterPro" id="IPR023465">
    <property type="entry name" value="Riboflavin_kinase_dom_sf"/>
</dbReference>
<evidence type="ECO:0000313" key="24">
    <source>
        <dbReference type="Proteomes" id="UP000237662"/>
    </source>
</evidence>
<dbReference type="GO" id="GO:0006747">
    <property type="term" value="P:FAD biosynthetic process"/>
    <property type="evidence" value="ECO:0007669"/>
    <property type="project" value="UniProtKB-UniPathway"/>
</dbReference>
<evidence type="ECO:0000256" key="6">
    <source>
        <dbReference type="ARBA" id="ARBA00012105"/>
    </source>
</evidence>
<dbReference type="Pfam" id="PF00535">
    <property type="entry name" value="Glycos_transf_2"/>
    <property type="match status" value="1"/>
</dbReference>
<dbReference type="SUPFAM" id="SSF52374">
    <property type="entry name" value="Nucleotidylyl transferase"/>
    <property type="match status" value="1"/>
</dbReference>
<dbReference type="GO" id="GO:0003919">
    <property type="term" value="F:FMN adenylyltransferase activity"/>
    <property type="evidence" value="ECO:0007669"/>
    <property type="project" value="UniProtKB-EC"/>
</dbReference>
<keyword evidence="17" id="KW-0067">ATP-binding</keyword>
<keyword evidence="24" id="KW-1185">Reference proteome</keyword>
<dbReference type="UniPathway" id="UPA00276">
    <property type="reaction ID" value="UER00406"/>
</dbReference>